<evidence type="ECO:0000256" key="1">
    <source>
        <dbReference type="ARBA" id="ARBA00001933"/>
    </source>
</evidence>
<evidence type="ECO:0000256" key="3">
    <source>
        <dbReference type="ARBA" id="ARBA00022898"/>
    </source>
</evidence>
<dbReference type="EMBL" id="CAJPIZ010002743">
    <property type="protein sequence ID" value="CAG2105441.1"/>
    <property type="molecule type" value="Genomic_DNA"/>
</dbReference>
<protein>
    <recommendedName>
        <fullName evidence="2">L-serine ammonia-lyase</fullName>
        <ecNumber evidence="2">4.3.1.17</ecNumber>
    </recommendedName>
</protein>
<evidence type="ECO:0000256" key="4">
    <source>
        <dbReference type="ARBA" id="ARBA00049406"/>
    </source>
</evidence>
<reference evidence="6" key="1">
    <citation type="submission" date="2020-11" db="EMBL/GenBank/DDBJ databases">
        <authorList>
            <person name="Tran Van P."/>
        </authorList>
    </citation>
    <scope>NUCLEOTIDE SEQUENCE</scope>
</reference>
<comment type="catalytic activity">
    <reaction evidence="4">
        <text>L-serine = pyruvate + NH4(+)</text>
        <dbReference type="Rhea" id="RHEA:19169"/>
        <dbReference type="ChEBI" id="CHEBI:15361"/>
        <dbReference type="ChEBI" id="CHEBI:28938"/>
        <dbReference type="ChEBI" id="CHEBI:33384"/>
        <dbReference type="EC" id="4.3.1.17"/>
    </reaction>
</comment>
<dbReference type="PANTHER" id="PTHR10314">
    <property type="entry name" value="CYSTATHIONINE BETA-SYNTHASE"/>
    <property type="match status" value="1"/>
</dbReference>
<dbReference type="InterPro" id="IPR036052">
    <property type="entry name" value="TrpB-like_PALP_sf"/>
</dbReference>
<keyword evidence="7" id="KW-1185">Reference proteome</keyword>
<dbReference type="Gene3D" id="3.40.50.1100">
    <property type="match status" value="3"/>
</dbReference>
<dbReference type="GO" id="GO:0003941">
    <property type="term" value="F:L-serine ammonia-lyase activity"/>
    <property type="evidence" value="ECO:0007669"/>
    <property type="project" value="UniProtKB-EC"/>
</dbReference>
<dbReference type="EC" id="4.3.1.17" evidence="2"/>
<gene>
    <name evidence="6" type="ORF">OSB1V03_LOCUS5448</name>
</gene>
<dbReference type="InterPro" id="IPR000634">
    <property type="entry name" value="Ser/Thr_deHydtase_PyrdxlP-BS"/>
</dbReference>
<dbReference type="OrthoDB" id="6482401at2759"/>
<accession>A0A7R9KN27</accession>
<dbReference type="PROSITE" id="PS00165">
    <property type="entry name" value="DEHYDRATASE_SER_THR"/>
    <property type="match status" value="1"/>
</dbReference>
<sequence>MAKQYGPTDIKASAIELIGNTPMVALDRIWPGPGRILVKCEFMNPGGSIKDRAALGMISGALANGQLKPNGPIVEMTSGNTGAGLAVIAAVMGHPLTLTMSAGCSAQRAVMMRALGANLMLAPQVEGSPGKVTHVGSAGAYTGVSQYLKSQSPDVKCFVGEPAGAEAVKGLPVTKPIHMLMGSGFGKIVPLFSYDTMDGTVSVTDEEAVKYKKLLARKEGLYVGYTSGANVAAAVKLFESGQVPADAWVVTLLNDTGLKYPE</sequence>
<feature type="domain" description="Tryptophan synthase beta chain-like PALP" evidence="5">
    <location>
        <begin position="132"/>
        <end position="254"/>
    </location>
</feature>
<dbReference type="GO" id="GO:0006535">
    <property type="term" value="P:cysteine biosynthetic process from serine"/>
    <property type="evidence" value="ECO:0007669"/>
    <property type="project" value="InterPro"/>
</dbReference>
<name>A0A7R9KN27_9ACAR</name>
<feature type="domain" description="Tryptophan synthase beta chain-like PALP" evidence="5">
    <location>
        <begin position="17"/>
        <end position="122"/>
    </location>
</feature>
<dbReference type="EMBL" id="OC857318">
    <property type="protein sequence ID" value="CAD7625011.1"/>
    <property type="molecule type" value="Genomic_DNA"/>
</dbReference>
<organism evidence="6">
    <name type="scientific">Medioppia subpectinata</name>
    <dbReference type="NCBI Taxonomy" id="1979941"/>
    <lineage>
        <taxon>Eukaryota</taxon>
        <taxon>Metazoa</taxon>
        <taxon>Ecdysozoa</taxon>
        <taxon>Arthropoda</taxon>
        <taxon>Chelicerata</taxon>
        <taxon>Arachnida</taxon>
        <taxon>Acari</taxon>
        <taxon>Acariformes</taxon>
        <taxon>Sarcoptiformes</taxon>
        <taxon>Oribatida</taxon>
        <taxon>Brachypylina</taxon>
        <taxon>Oppioidea</taxon>
        <taxon>Oppiidae</taxon>
        <taxon>Medioppia</taxon>
    </lineage>
</organism>
<dbReference type="SUPFAM" id="SSF53686">
    <property type="entry name" value="Tryptophan synthase beta subunit-like PLP-dependent enzymes"/>
    <property type="match status" value="1"/>
</dbReference>
<dbReference type="GO" id="GO:0030170">
    <property type="term" value="F:pyridoxal phosphate binding"/>
    <property type="evidence" value="ECO:0007669"/>
    <property type="project" value="InterPro"/>
</dbReference>
<evidence type="ECO:0000259" key="5">
    <source>
        <dbReference type="Pfam" id="PF00291"/>
    </source>
</evidence>
<evidence type="ECO:0000313" key="6">
    <source>
        <dbReference type="EMBL" id="CAD7625011.1"/>
    </source>
</evidence>
<proteinExistence type="predicted"/>
<dbReference type="PROSITE" id="PS00901">
    <property type="entry name" value="CYS_SYNTHASE"/>
    <property type="match status" value="1"/>
</dbReference>
<evidence type="ECO:0000256" key="2">
    <source>
        <dbReference type="ARBA" id="ARBA00012093"/>
    </source>
</evidence>
<keyword evidence="3" id="KW-0663">Pyridoxal phosphate</keyword>
<dbReference type="InterPro" id="IPR001926">
    <property type="entry name" value="TrpB-like_PALP"/>
</dbReference>
<dbReference type="Pfam" id="PF00291">
    <property type="entry name" value="PALP"/>
    <property type="match status" value="2"/>
</dbReference>
<dbReference type="AlphaFoldDB" id="A0A7R9KN27"/>
<dbReference type="InterPro" id="IPR050214">
    <property type="entry name" value="Cys_Synth/Cystath_Beta-Synth"/>
</dbReference>
<evidence type="ECO:0000313" key="7">
    <source>
        <dbReference type="Proteomes" id="UP000759131"/>
    </source>
</evidence>
<dbReference type="InterPro" id="IPR001216">
    <property type="entry name" value="P-phosphate_BS"/>
</dbReference>
<dbReference type="Proteomes" id="UP000759131">
    <property type="component" value="Unassembled WGS sequence"/>
</dbReference>
<comment type="cofactor">
    <cofactor evidence="1">
        <name>pyridoxal 5'-phosphate</name>
        <dbReference type="ChEBI" id="CHEBI:597326"/>
    </cofactor>
</comment>